<dbReference type="CDD" id="cd02947">
    <property type="entry name" value="TRX_family"/>
    <property type="match status" value="1"/>
</dbReference>
<organism evidence="2 3">
    <name type="scientific">Rhodococcoides corynebacterioides</name>
    <dbReference type="NCBI Taxonomy" id="53972"/>
    <lineage>
        <taxon>Bacteria</taxon>
        <taxon>Bacillati</taxon>
        <taxon>Actinomycetota</taxon>
        <taxon>Actinomycetes</taxon>
        <taxon>Mycobacteriales</taxon>
        <taxon>Nocardiaceae</taxon>
        <taxon>Rhodococcoides</taxon>
    </lineage>
</organism>
<evidence type="ECO:0000313" key="3">
    <source>
        <dbReference type="Proteomes" id="UP000825228"/>
    </source>
</evidence>
<keyword evidence="3" id="KW-1185">Reference proteome</keyword>
<sequence length="148" mass="15194">MIGIAILLAVVVVAVLIGVVVRRRDGAVRAAGGTGPDAGRRRALIAAGAAEGSVTVLHFSAEWCGPCSAVRRVVAAAVDILTGEGHRVLDVEVDMEADPALARDFRVMSLPTTVVLDGDLRERFRASGVPSSADLRAAVTAASRPDAG</sequence>
<dbReference type="InterPro" id="IPR013766">
    <property type="entry name" value="Thioredoxin_domain"/>
</dbReference>
<evidence type="ECO:0000313" key="2">
    <source>
        <dbReference type="EMBL" id="MBY6365329.1"/>
    </source>
</evidence>
<protein>
    <submittedName>
        <fullName evidence="2">Thioredoxin family protein</fullName>
    </submittedName>
</protein>
<dbReference type="PROSITE" id="PS51352">
    <property type="entry name" value="THIOREDOXIN_2"/>
    <property type="match status" value="1"/>
</dbReference>
<reference evidence="2 3" key="1">
    <citation type="submission" date="2020-06" db="EMBL/GenBank/DDBJ databases">
        <title>Taxonomy, biology and ecology of Rhodococcus bacteria occurring in California pistachio and other woody hosts as revealed by genome sequence analyses.</title>
        <authorList>
            <person name="Gai Y."/>
            <person name="Riely B."/>
        </authorList>
    </citation>
    <scope>NUCLEOTIDE SEQUENCE [LARGE SCALE GENOMIC DNA]</scope>
    <source>
        <strain evidence="2 3">BP-281</strain>
    </source>
</reference>
<dbReference type="InterPro" id="IPR036249">
    <property type="entry name" value="Thioredoxin-like_sf"/>
</dbReference>
<gene>
    <name evidence="2" type="ORF">HQ603_01035</name>
</gene>
<feature type="domain" description="Thioredoxin" evidence="1">
    <location>
        <begin position="36"/>
        <end position="144"/>
    </location>
</feature>
<evidence type="ECO:0000259" key="1">
    <source>
        <dbReference type="PROSITE" id="PS51352"/>
    </source>
</evidence>
<dbReference type="Proteomes" id="UP000825228">
    <property type="component" value="Unassembled WGS sequence"/>
</dbReference>
<dbReference type="EMBL" id="JABUBU010000001">
    <property type="protein sequence ID" value="MBY6365329.1"/>
    <property type="molecule type" value="Genomic_DNA"/>
</dbReference>
<name>A0ABS7NYX0_9NOCA</name>
<dbReference type="SUPFAM" id="SSF52833">
    <property type="entry name" value="Thioredoxin-like"/>
    <property type="match status" value="1"/>
</dbReference>
<dbReference type="InterPro" id="IPR017937">
    <property type="entry name" value="Thioredoxin_CS"/>
</dbReference>
<dbReference type="RefSeq" id="WP_222682541.1">
    <property type="nucleotide sequence ID" value="NZ_JABUBT010000016.1"/>
</dbReference>
<dbReference type="Pfam" id="PF00085">
    <property type="entry name" value="Thioredoxin"/>
    <property type="match status" value="1"/>
</dbReference>
<dbReference type="Gene3D" id="3.40.30.10">
    <property type="entry name" value="Glutaredoxin"/>
    <property type="match status" value="1"/>
</dbReference>
<accession>A0ABS7NYX0</accession>
<proteinExistence type="predicted"/>
<dbReference type="PROSITE" id="PS00194">
    <property type="entry name" value="THIOREDOXIN_1"/>
    <property type="match status" value="1"/>
</dbReference>
<comment type="caution">
    <text evidence="2">The sequence shown here is derived from an EMBL/GenBank/DDBJ whole genome shotgun (WGS) entry which is preliminary data.</text>
</comment>